<dbReference type="Gene3D" id="3.30.300.20">
    <property type="match status" value="1"/>
</dbReference>
<dbReference type="Gene3D" id="3.30.30.80">
    <property type="entry name" value="probable RNA-binding protein from clostridium symbiosum atcc 14940"/>
    <property type="match status" value="1"/>
</dbReference>
<dbReference type="GO" id="GO:0009252">
    <property type="term" value="P:peptidoglycan biosynthetic process"/>
    <property type="evidence" value="ECO:0007669"/>
    <property type="project" value="UniProtKB-UniRule"/>
</dbReference>
<dbReference type="PANTHER" id="PTHR35800">
    <property type="entry name" value="PROTEIN JAG"/>
    <property type="match status" value="1"/>
</dbReference>
<protein>
    <recommendedName>
        <fullName evidence="6">RNA-binding protein KhpB</fullName>
    </recommendedName>
    <alternativeName>
        <fullName evidence="6">RNA-binding protein EloR</fullName>
    </alternativeName>
</protein>
<dbReference type="Gene3D" id="3.30.1370.50">
    <property type="entry name" value="R3H-like domain"/>
    <property type="match status" value="1"/>
</dbReference>
<evidence type="ECO:0000256" key="4">
    <source>
        <dbReference type="ARBA" id="ARBA00023186"/>
    </source>
</evidence>
<dbReference type="GO" id="GO:0071555">
    <property type="term" value="P:cell wall organization"/>
    <property type="evidence" value="ECO:0007669"/>
    <property type="project" value="UniProtKB-KW"/>
</dbReference>
<dbReference type="CDD" id="cd02414">
    <property type="entry name" value="KH-II_Jag"/>
    <property type="match status" value="1"/>
</dbReference>
<evidence type="ECO:0000259" key="7">
    <source>
        <dbReference type="PROSITE" id="PS51061"/>
    </source>
</evidence>
<dbReference type="PROSITE" id="PS51061">
    <property type="entry name" value="R3H"/>
    <property type="match status" value="1"/>
</dbReference>
<dbReference type="InterPro" id="IPR034079">
    <property type="entry name" value="R3H_KhpB"/>
</dbReference>
<evidence type="ECO:0000256" key="5">
    <source>
        <dbReference type="ARBA" id="ARBA00023316"/>
    </source>
</evidence>
<dbReference type="InterPro" id="IPR015946">
    <property type="entry name" value="KH_dom-like_a/b"/>
</dbReference>
<dbReference type="Pfam" id="PF14804">
    <property type="entry name" value="Jag_N"/>
    <property type="match status" value="1"/>
</dbReference>
<feature type="domain" description="R3H" evidence="7">
    <location>
        <begin position="145"/>
        <end position="211"/>
    </location>
</feature>
<dbReference type="SMART" id="SM00393">
    <property type="entry name" value="R3H"/>
    <property type="match status" value="1"/>
</dbReference>
<dbReference type="HAMAP" id="MF_00867">
    <property type="entry name" value="KhpB"/>
    <property type="match status" value="1"/>
</dbReference>
<dbReference type="GO" id="GO:0008360">
    <property type="term" value="P:regulation of cell shape"/>
    <property type="evidence" value="ECO:0007669"/>
    <property type="project" value="UniProtKB-KW"/>
</dbReference>
<comment type="similarity">
    <text evidence="6">Belongs to the KhpB RNA-binding protein family.</text>
</comment>
<evidence type="ECO:0000313" key="8">
    <source>
        <dbReference type="EMBL" id="PYG88990.1"/>
    </source>
</evidence>
<comment type="subcellular location">
    <subcellularLocation>
        <location evidence="6">Cytoplasm</location>
    </subcellularLocation>
</comment>
<evidence type="ECO:0000256" key="3">
    <source>
        <dbReference type="ARBA" id="ARBA00022960"/>
    </source>
</evidence>
<name>A0A318XPA2_9FIRM</name>
<comment type="subunit">
    <text evidence="6">Forms a complex with KhpA.</text>
</comment>
<dbReference type="GO" id="GO:0005737">
    <property type="term" value="C:cytoplasm"/>
    <property type="evidence" value="ECO:0007669"/>
    <property type="project" value="UniProtKB-SubCell"/>
</dbReference>
<dbReference type="SUPFAM" id="SSF54814">
    <property type="entry name" value="Prokaryotic type KH domain (KH-domain type II)"/>
    <property type="match status" value="1"/>
</dbReference>
<dbReference type="SUPFAM" id="SSF82708">
    <property type="entry name" value="R3H domain"/>
    <property type="match status" value="1"/>
</dbReference>
<dbReference type="InterPro" id="IPR038008">
    <property type="entry name" value="Jag_KH"/>
</dbReference>
<evidence type="ECO:0000313" key="9">
    <source>
        <dbReference type="Proteomes" id="UP000248132"/>
    </source>
</evidence>
<keyword evidence="5 6" id="KW-0961">Cell wall biogenesis/degradation</keyword>
<dbReference type="SMART" id="SM01245">
    <property type="entry name" value="Jag_N"/>
    <property type="match status" value="1"/>
</dbReference>
<evidence type="ECO:0000256" key="6">
    <source>
        <dbReference type="HAMAP-Rule" id="MF_00867"/>
    </source>
</evidence>
<comment type="caution">
    <text evidence="8">The sequence shown here is derived from an EMBL/GenBank/DDBJ whole genome shotgun (WGS) entry which is preliminary data.</text>
</comment>
<proteinExistence type="inferred from homology"/>
<dbReference type="Pfam" id="PF13083">
    <property type="entry name" value="KH_KhpA-B"/>
    <property type="match status" value="1"/>
</dbReference>
<dbReference type="RefSeq" id="WP_110460886.1">
    <property type="nucleotide sequence ID" value="NZ_QKMR01000004.1"/>
</dbReference>
<dbReference type="InterPro" id="IPR032782">
    <property type="entry name" value="KhpB_N"/>
</dbReference>
<keyword evidence="3 6" id="KW-0133">Cell shape</keyword>
<keyword evidence="1 6" id="KW-0963">Cytoplasm</keyword>
<dbReference type="InterPro" id="IPR036867">
    <property type="entry name" value="R3H_dom_sf"/>
</dbReference>
<dbReference type="Proteomes" id="UP000248132">
    <property type="component" value="Unassembled WGS sequence"/>
</dbReference>
<dbReference type="PANTHER" id="PTHR35800:SF1">
    <property type="entry name" value="RNA-BINDING PROTEIN KHPB"/>
    <property type="match status" value="1"/>
</dbReference>
<evidence type="ECO:0000256" key="1">
    <source>
        <dbReference type="ARBA" id="ARBA00022490"/>
    </source>
</evidence>
<dbReference type="InterPro" id="IPR039247">
    <property type="entry name" value="KhpB"/>
</dbReference>
<keyword evidence="9" id="KW-1185">Reference proteome</keyword>
<accession>A0A318XPA2</accession>
<organism evidence="8 9">
    <name type="scientific">Ruminiclostridium sufflavum DSM 19573</name>
    <dbReference type="NCBI Taxonomy" id="1121337"/>
    <lineage>
        <taxon>Bacteria</taxon>
        <taxon>Bacillati</taxon>
        <taxon>Bacillota</taxon>
        <taxon>Clostridia</taxon>
        <taxon>Eubacteriales</taxon>
        <taxon>Oscillospiraceae</taxon>
        <taxon>Ruminiclostridium</taxon>
    </lineage>
</organism>
<keyword evidence="4 6" id="KW-0143">Chaperone</keyword>
<dbReference type="GO" id="GO:0003723">
    <property type="term" value="F:RNA binding"/>
    <property type="evidence" value="ECO:0007669"/>
    <property type="project" value="UniProtKB-UniRule"/>
</dbReference>
<sequence>MAYSIEKTGKTVQEAISAALSELNLSEEDIDVEVIEEGTKGIFGIIGSKVARIRATVKEQESNNRCDVASDFLYTILNNMEVEADISVSEDEENVVVDINGDDIGIIIGRRGETMDALQYLTSLVVNKEYDDYKRVILNVENYRQKREETLIKLASRLAEKVVKYKKPVTLEPMNPYERRIIHSSLQGHKYVETYSTGEEPRRKVVIALKK</sequence>
<dbReference type="NCBIfam" id="NF041568">
    <property type="entry name" value="Jag_EloR"/>
    <property type="match status" value="1"/>
</dbReference>
<dbReference type="Pfam" id="PF01424">
    <property type="entry name" value="R3H"/>
    <property type="match status" value="1"/>
</dbReference>
<dbReference type="CDD" id="cd02644">
    <property type="entry name" value="R3H_jag"/>
    <property type="match status" value="1"/>
</dbReference>
<dbReference type="InterPro" id="IPR001374">
    <property type="entry name" value="R3H_dom"/>
</dbReference>
<comment type="domain">
    <text evidence="6">Has an N-terminal Jag-N domain and 2 RNA-binding domains (KH and R3H).</text>
</comment>
<gene>
    <name evidence="6" type="primary">khpB</name>
    <name evidence="6" type="synonym">eloR</name>
    <name evidence="8" type="ORF">LY28_00808</name>
</gene>
<reference evidence="8 9" key="1">
    <citation type="submission" date="2018-06" db="EMBL/GenBank/DDBJ databases">
        <title>Genomic Encyclopedia of Type Strains, Phase I: the one thousand microbial genomes (KMG-I) project.</title>
        <authorList>
            <person name="Kyrpides N."/>
        </authorList>
    </citation>
    <scope>NUCLEOTIDE SEQUENCE [LARGE SCALE GENOMIC DNA]</scope>
    <source>
        <strain evidence="8 9">DSM 19573</strain>
    </source>
</reference>
<evidence type="ECO:0000256" key="2">
    <source>
        <dbReference type="ARBA" id="ARBA00022884"/>
    </source>
</evidence>
<dbReference type="OrthoDB" id="9794483at2"/>
<dbReference type="InterPro" id="IPR038247">
    <property type="entry name" value="Jag_N_dom_sf"/>
</dbReference>
<dbReference type="AlphaFoldDB" id="A0A318XPA2"/>
<comment type="function">
    <text evidence="6">A probable RNA chaperone. Forms a complex with KhpA which binds to cellular RNA and controls its expression. Plays a role in peptidoglycan (PG) homeostasis and cell length regulation.</text>
</comment>
<keyword evidence="2 6" id="KW-0694">RNA-binding</keyword>
<dbReference type="EMBL" id="QKMR01000004">
    <property type="protein sequence ID" value="PYG88990.1"/>
    <property type="molecule type" value="Genomic_DNA"/>
</dbReference>
<dbReference type="InterPro" id="IPR009019">
    <property type="entry name" value="KH_sf_prok-type"/>
</dbReference>
<feature type="region of interest" description="Jag_N domain" evidence="6">
    <location>
        <begin position="6"/>
        <end position="56"/>
    </location>
</feature>